<comment type="caution">
    <text evidence="1">The sequence shown here is derived from an EMBL/GenBank/DDBJ whole genome shotgun (WGS) entry which is preliminary data.</text>
</comment>
<evidence type="ECO:0000313" key="2">
    <source>
        <dbReference type="Proteomes" id="UP001286313"/>
    </source>
</evidence>
<dbReference type="Proteomes" id="UP001286313">
    <property type="component" value="Unassembled WGS sequence"/>
</dbReference>
<dbReference type="EMBL" id="JAWQEG010009215">
    <property type="protein sequence ID" value="KAK3849000.1"/>
    <property type="molecule type" value="Genomic_DNA"/>
</dbReference>
<sequence>MKCCGVWEQRVECGGGVWLDRWSVVGTSWELRVKCQILVAECRRIHIALLYASLTLTHSASDPPPCLILRLTHPASSYASLTLPHPTPHSPCLILRLTHPDSFCV</sequence>
<accession>A0AAE1EFK6</accession>
<protein>
    <submittedName>
        <fullName evidence="1">Uncharacterized protein</fullName>
    </submittedName>
</protein>
<evidence type="ECO:0000313" key="1">
    <source>
        <dbReference type="EMBL" id="KAK3849000.1"/>
    </source>
</evidence>
<keyword evidence="2" id="KW-1185">Reference proteome</keyword>
<reference evidence="1" key="1">
    <citation type="submission" date="2023-10" db="EMBL/GenBank/DDBJ databases">
        <title>Genome assemblies of two species of porcelain crab, Petrolisthes cinctipes and Petrolisthes manimaculis (Anomura: Porcellanidae).</title>
        <authorList>
            <person name="Angst P."/>
        </authorList>
    </citation>
    <scope>NUCLEOTIDE SEQUENCE</scope>
    <source>
        <strain evidence="1">PB745_01</strain>
        <tissue evidence="1">Gill</tissue>
    </source>
</reference>
<gene>
    <name evidence="1" type="ORF">Pcinc_044230</name>
</gene>
<organism evidence="1 2">
    <name type="scientific">Petrolisthes cinctipes</name>
    <name type="common">Flat porcelain crab</name>
    <dbReference type="NCBI Taxonomy" id="88211"/>
    <lineage>
        <taxon>Eukaryota</taxon>
        <taxon>Metazoa</taxon>
        <taxon>Ecdysozoa</taxon>
        <taxon>Arthropoda</taxon>
        <taxon>Crustacea</taxon>
        <taxon>Multicrustacea</taxon>
        <taxon>Malacostraca</taxon>
        <taxon>Eumalacostraca</taxon>
        <taxon>Eucarida</taxon>
        <taxon>Decapoda</taxon>
        <taxon>Pleocyemata</taxon>
        <taxon>Anomura</taxon>
        <taxon>Galatheoidea</taxon>
        <taxon>Porcellanidae</taxon>
        <taxon>Petrolisthes</taxon>
    </lineage>
</organism>
<proteinExistence type="predicted"/>
<name>A0AAE1EFK6_PETCI</name>
<dbReference type="AlphaFoldDB" id="A0AAE1EFK6"/>